<dbReference type="PROSITE" id="PS51257">
    <property type="entry name" value="PROKAR_LIPOPROTEIN"/>
    <property type="match status" value="1"/>
</dbReference>
<sequence>MIVRRGENESDLRWFALRAGFALTLTLGCGAAAISQSGSATPTQAQATAPASSGQTASAKQPAPAAANGDTQQPTSTPPPPEQTDSNKSKKDCAIAKKDAKVAAANKPIQLVEPGSEIVKAKPGSIEDVNAVGNRNIGGRGLGNWYSTDWEIRMGHQYSAEIDRSAKFITDPVVTEYVNRIGQNIVKNSDAKVPFTIKVIDSDEINAFALPGGFFYVNSGLILNADEEAELAGVMAHEIAHVAAHHAAREMTRMNYAQIGTVPLIFLGGMTGYELYEASSIAVPMTFLHFSREFESQADFLGIEYMYRAGYDPQAFVAFFEKIQALEKRKPGIISKAFADHPQTPARIENSQAEIAQYLPAKPDYLVTTSEFDDVKARLALIENKRRLRDPKNLKRPSLRKASAPANGSAQPGNAPPTNGDDQPTLQRRPDDTSSTGSSNTSSN</sequence>
<dbReference type="AlphaFoldDB" id="E6QI21"/>
<dbReference type="PANTHER" id="PTHR22726">
    <property type="entry name" value="METALLOENDOPEPTIDASE OMA1"/>
    <property type="match status" value="1"/>
</dbReference>
<feature type="region of interest" description="Disordered" evidence="7">
    <location>
        <begin position="37"/>
        <end position="93"/>
    </location>
</feature>
<evidence type="ECO:0000256" key="4">
    <source>
        <dbReference type="ARBA" id="ARBA00022801"/>
    </source>
</evidence>
<dbReference type="GO" id="GO:0046872">
    <property type="term" value="F:metal ion binding"/>
    <property type="evidence" value="ECO:0007669"/>
    <property type="project" value="UniProtKB-KW"/>
</dbReference>
<reference evidence="9" key="1">
    <citation type="submission" date="2009-10" db="EMBL/GenBank/DDBJ databases">
        <title>Diversity of trophic interactions inside an arsenic-rich microbial ecosystem.</title>
        <authorList>
            <person name="Bertin P.N."/>
            <person name="Heinrich-Salmeron A."/>
            <person name="Pelletier E."/>
            <person name="Goulhen-Chollet F."/>
            <person name="Arsene-Ploetze F."/>
            <person name="Gallien S."/>
            <person name="Calteau A."/>
            <person name="Vallenet D."/>
            <person name="Casiot C."/>
            <person name="Chane-Woon-Ming B."/>
            <person name="Giloteaux L."/>
            <person name="Barakat M."/>
            <person name="Bonnefoy V."/>
            <person name="Bruneel O."/>
            <person name="Chandler M."/>
            <person name="Cleiss J."/>
            <person name="Duran R."/>
            <person name="Elbaz-Poulichet F."/>
            <person name="Fonknechten N."/>
            <person name="Lauga B."/>
            <person name="Mornico D."/>
            <person name="Ortet P."/>
            <person name="Schaeffer C."/>
            <person name="Siguier P."/>
            <person name="Alexander Thil Smith A."/>
            <person name="Van Dorsselaer A."/>
            <person name="Weissenbach J."/>
            <person name="Medigue C."/>
            <person name="Le Paslier D."/>
        </authorList>
    </citation>
    <scope>NUCLEOTIDE SEQUENCE</scope>
</reference>
<keyword evidence="4" id="KW-0378">Hydrolase</keyword>
<proteinExistence type="predicted"/>
<protein>
    <submittedName>
        <fullName evidence="9">Peptidase M48, Ste24p</fullName>
    </submittedName>
</protein>
<dbReference type="Gene3D" id="3.30.2010.10">
    <property type="entry name" value="Metalloproteases ('zincins'), catalytic domain"/>
    <property type="match status" value="1"/>
</dbReference>
<accession>E6QI21</accession>
<evidence type="ECO:0000256" key="2">
    <source>
        <dbReference type="ARBA" id="ARBA00022670"/>
    </source>
</evidence>
<dbReference type="GO" id="GO:0016020">
    <property type="term" value="C:membrane"/>
    <property type="evidence" value="ECO:0007669"/>
    <property type="project" value="TreeGrafter"/>
</dbReference>
<name>E6QI21_9ZZZZ</name>
<dbReference type="Pfam" id="PF01435">
    <property type="entry name" value="Peptidase_M48"/>
    <property type="match status" value="1"/>
</dbReference>
<feature type="compositionally biased region" description="Polar residues" evidence="7">
    <location>
        <begin position="406"/>
        <end position="426"/>
    </location>
</feature>
<evidence type="ECO:0000256" key="5">
    <source>
        <dbReference type="ARBA" id="ARBA00022833"/>
    </source>
</evidence>
<keyword evidence="3" id="KW-0479">Metal-binding</keyword>
<evidence type="ECO:0000256" key="3">
    <source>
        <dbReference type="ARBA" id="ARBA00022723"/>
    </source>
</evidence>
<evidence type="ECO:0000256" key="6">
    <source>
        <dbReference type="ARBA" id="ARBA00023049"/>
    </source>
</evidence>
<evidence type="ECO:0000259" key="8">
    <source>
        <dbReference type="Pfam" id="PF01435"/>
    </source>
</evidence>
<dbReference type="GO" id="GO:0004222">
    <property type="term" value="F:metalloendopeptidase activity"/>
    <property type="evidence" value="ECO:0007669"/>
    <property type="project" value="InterPro"/>
</dbReference>
<evidence type="ECO:0000256" key="1">
    <source>
        <dbReference type="ARBA" id="ARBA00001947"/>
    </source>
</evidence>
<feature type="compositionally biased region" description="Basic residues" evidence="7">
    <location>
        <begin position="388"/>
        <end position="399"/>
    </location>
</feature>
<evidence type="ECO:0000313" key="9">
    <source>
        <dbReference type="EMBL" id="CBI06886.1"/>
    </source>
</evidence>
<keyword evidence="6" id="KW-0482">Metalloprotease</keyword>
<comment type="cofactor">
    <cofactor evidence="1">
        <name>Zn(2+)</name>
        <dbReference type="ChEBI" id="CHEBI:29105"/>
    </cofactor>
</comment>
<feature type="domain" description="Peptidase M48" evidence="8">
    <location>
        <begin position="175"/>
        <end position="351"/>
    </location>
</feature>
<dbReference type="GO" id="GO:0051603">
    <property type="term" value="P:proteolysis involved in protein catabolic process"/>
    <property type="evidence" value="ECO:0007669"/>
    <property type="project" value="TreeGrafter"/>
</dbReference>
<dbReference type="EMBL" id="CABQ01000034">
    <property type="protein sequence ID" value="CBI06886.1"/>
    <property type="molecule type" value="Genomic_DNA"/>
</dbReference>
<dbReference type="PANTHER" id="PTHR22726:SF1">
    <property type="entry name" value="METALLOENDOPEPTIDASE OMA1, MITOCHONDRIAL"/>
    <property type="match status" value="1"/>
</dbReference>
<gene>
    <name evidence="9" type="ORF">CARN6_0168</name>
</gene>
<feature type="compositionally biased region" description="Low complexity" evidence="7">
    <location>
        <begin position="37"/>
        <end position="75"/>
    </location>
</feature>
<dbReference type="InterPro" id="IPR051156">
    <property type="entry name" value="Mito/Outer_Membr_Metalloprot"/>
</dbReference>
<evidence type="ECO:0000256" key="7">
    <source>
        <dbReference type="SAM" id="MobiDB-lite"/>
    </source>
</evidence>
<comment type="caution">
    <text evidence="9">The sequence shown here is derived from an EMBL/GenBank/DDBJ whole genome shotgun (WGS) entry which is preliminary data.</text>
</comment>
<keyword evidence="2" id="KW-0645">Protease</keyword>
<feature type="compositionally biased region" description="Low complexity" evidence="7">
    <location>
        <begin position="433"/>
        <end position="444"/>
    </location>
</feature>
<feature type="region of interest" description="Disordered" evidence="7">
    <location>
        <begin position="388"/>
        <end position="444"/>
    </location>
</feature>
<organism evidence="9">
    <name type="scientific">mine drainage metagenome</name>
    <dbReference type="NCBI Taxonomy" id="410659"/>
    <lineage>
        <taxon>unclassified sequences</taxon>
        <taxon>metagenomes</taxon>
        <taxon>ecological metagenomes</taxon>
    </lineage>
</organism>
<dbReference type="InterPro" id="IPR001915">
    <property type="entry name" value="Peptidase_M48"/>
</dbReference>
<keyword evidence="5" id="KW-0862">Zinc</keyword>